<gene>
    <name evidence="2" type="ORF">AYJ54_13980</name>
</gene>
<dbReference type="EMBL" id="LUUB01000059">
    <property type="protein sequence ID" value="OAF08753.1"/>
    <property type="molecule type" value="Genomic_DNA"/>
</dbReference>
<evidence type="ECO:0000256" key="1">
    <source>
        <dbReference type="SAM" id="MobiDB-lite"/>
    </source>
</evidence>
<sequence>MAVLAIGTAGATNVSSEALTVGGDPAELLPDPTPARVGSQPGSKTSGSANLREQRMWRGRPQLRSNAIHRRHRAA</sequence>
<feature type="compositionally biased region" description="Polar residues" evidence="1">
    <location>
        <begin position="40"/>
        <end position="51"/>
    </location>
</feature>
<name>A0A176YNH2_9BRAD</name>
<reference evidence="2 3" key="1">
    <citation type="submission" date="2016-03" db="EMBL/GenBank/DDBJ databases">
        <title>Draft Genome Sequence of the Strain BR 10245 (Bradyrhizobium sp.) isolated from nodules of Centrolobium paraense.</title>
        <authorList>
            <person name="Simoes-Araujo J.L.Sr."/>
            <person name="Barauna A.C."/>
            <person name="Silva K."/>
            <person name="Zilli J.E."/>
        </authorList>
    </citation>
    <scope>NUCLEOTIDE SEQUENCE [LARGE SCALE GENOMIC DNA]</scope>
    <source>
        <strain evidence="2 3">BR 10245</strain>
    </source>
</reference>
<dbReference type="AlphaFoldDB" id="A0A176YNH2"/>
<keyword evidence="3" id="KW-1185">Reference proteome</keyword>
<feature type="region of interest" description="Disordered" evidence="1">
    <location>
        <begin position="1"/>
        <end position="75"/>
    </location>
</feature>
<evidence type="ECO:0000313" key="2">
    <source>
        <dbReference type="EMBL" id="OAF08753.1"/>
    </source>
</evidence>
<proteinExistence type="predicted"/>
<dbReference type="Proteomes" id="UP000076959">
    <property type="component" value="Unassembled WGS sequence"/>
</dbReference>
<accession>A0A176YNH2</accession>
<organism evidence="2 3">
    <name type="scientific">Bradyrhizobium centrolobii</name>
    <dbReference type="NCBI Taxonomy" id="1505087"/>
    <lineage>
        <taxon>Bacteria</taxon>
        <taxon>Pseudomonadati</taxon>
        <taxon>Pseudomonadota</taxon>
        <taxon>Alphaproteobacteria</taxon>
        <taxon>Hyphomicrobiales</taxon>
        <taxon>Nitrobacteraceae</taxon>
        <taxon>Bradyrhizobium</taxon>
    </lineage>
</organism>
<evidence type="ECO:0000313" key="3">
    <source>
        <dbReference type="Proteomes" id="UP000076959"/>
    </source>
</evidence>
<protein>
    <submittedName>
        <fullName evidence="2">Uncharacterized protein</fullName>
    </submittedName>
</protein>
<comment type="caution">
    <text evidence="2">The sequence shown here is derived from an EMBL/GenBank/DDBJ whole genome shotgun (WGS) entry which is preliminary data.</text>
</comment>